<sequence length="213" mass="23188">MVEKKADAAAMVQPPLGFAADAHVSSFAQYLDVHAASVRGAGGADFWRPEAERIGIESLPGPGAAFAEWNFNCDQGPVFARWMPGARANAAVSCLDRHVQRGMGNKVAYFCCRVPKRRSSSIRLQPDPENLLHFRGQEGNEPEDSSQLTYGELLEQVCKCSNVLLRHGVRKGDCVAIYMPMVPEIVVAMLACARIGALHTVVVSLFSYSSNLH</sequence>
<evidence type="ECO:0000259" key="3">
    <source>
        <dbReference type="Pfam" id="PF00501"/>
    </source>
</evidence>
<dbReference type="EMBL" id="CAJPEX010001064">
    <property type="protein sequence ID" value="CAG0918084.1"/>
    <property type="molecule type" value="Genomic_DNA"/>
</dbReference>
<dbReference type="SUPFAM" id="SSF56801">
    <property type="entry name" value="Acetyl-CoA synthetase-like"/>
    <property type="match status" value="1"/>
</dbReference>
<name>A0A7R9GD23_9CRUS</name>
<dbReference type="InterPro" id="IPR000873">
    <property type="entry name" value="AMP-dep_synth/lig_dom"/>
</dbReference>
<organism evidence="4">
    <name type="scientific">Notodromas monacha</name>
    <dbReference type="NCBI Taxonomy" id="399045"/>
    <lineage>
        <taxon>Eukaryota</taxon>
        <taxon>Metazoa</taxon>
        <taxon>Ecdysozoa</taxon>
        <taxon>Arthropoda</taxon>
        <taxon>Crustacea</taxon>
        <taxon>Oligostraca</taxon>
        <taxon>Ostracoda</taxon>
        <taxon>Podocopa</taxon>
        <taxon>Podocopida</taxon>
        <taxon>Cypridocopina</taxon>
        <taxon>Cypridoidea</taxon>
        <taxon>Cyprididae</taxon>
        <taxon>Notodromas</taxon>
    </lineage>
</organism>
<dbReference type="PANTHER" id="PTHR24095:SF244">
    <property type="entry name" value="ACETYL-COENZYME A SYNTHETASE"/>
    <property type="match status" value="1"/>
</dbReference>
<dbReference type="EC" id="6.2.1.1" evidence="1"/>
<gene>
    <name evidence="4" type="ORF">NMOB1V02_LOCUS5650</name>
</gene>
<keyword evidence="5" id="KW-1185">Reference proteome</keyword>
<accession>A0A7R9GD23</accession>
<protein>
    <recommendedName>
        <fullName evidence="1">acetate--CoA ligase</fullName>
        <ecNumber evidence="1">6.2.1.1</ecNumber>
    </recommendedName>
</protein>
<dbReference type="GO" id="GO:0006085">
    <property type="term" value="P:acetyl-CoA biosynthetic process"/>
    <property type="evidence" value="ECO:0007669"/>
    <property type="project" value="TreeGrafter"/>
</dbReference>
<dbReference type="Pfam" id="PF00501">
    <property type="entry name" value="AMP-binding"/>
    <property type="match status" value="1"/>
</dbReference>
<evidence type="ECO:0000313" key="5">
    <source>
        <dbReference type="Proteomes" id="UP000678499"/>
    </source>
</evidence>
<keyword evidence="2" id="KW-0812">Transmembrane</keyword>
<dbReference type="InterPro" id="IPR042099">
    <property type="entry name" value="ANL_N_sf"/>
</dbReference>
<dbReference type="GO" id="GO:0003987">
    <property type="term" value="F:acetate-CoA ligase activity"/>
    <property type="evidence" value="ECO:0007669"/>
    <property type="project" value="UniProtKB-EC"/>
</dbReference>
<evidence type="ECO:0000313" key="4">
    <source>
        <dbReference type="EMBL" id="CAD7277932.1"/>
    </source>
</evidence>
<feature type="transmembrane region" description="Helical" evidence="2">
    <location>
        <begin position="185"/>
        <end position="208"/>
    </location>
</feature>
<dbReference type="EMBL" id="OA883101">
    <property type="protein sequence ID" value="CAD7277932.1"/>
    <property type="molecule type" value="Genomic_DNA"/>
</dbReference>
<evidence type="ECO:0000256" key="2">
    <source>
        <dbReference type="SAM" id="Phobius"/>
    </source>
</evidence>
<dbReference type="OrthoDB" id="1706066at2759"/>
<keyword evidence="2" id="KW-1133">Transmembrane helix</keyword>
<reference evidence="4" key="1">
    <citation type="submission" date="2020-11" db="EMBL/GenBank/DDBJ databases">
        <authorList>
            <person name="Tran Van P."/>
        </authorList>
    </citation>
    <scope>NUCLEOTIDE SEQUENCE</scope>
</reference>
<keyword evidence="2" id="KW-0472">Membrane</keyword>
<dbReference type="Proteomes" id="UP000678499">
    <property type="component" value="Unassembled WGS sequence"/>
</dbReference>
<proteinExistence type="predicted"/>
<dbReference type="AlphaFoldDB" id="A0A7R9GD23"/>
<dbReference type="PANTHER" id="PTHR24095">
    <property type="entry name" value="ACETYL-COENZYME A SYNTHETASE"/>
    <property type="match status" value="1"/>
</dbReference>
<evidence type="ECO:0000256" key="1">
    <source>
        <dbReference type="ARBA" id="ARBA00013275"/>
    </source>
</evidence>
<feature type="domain" description="AMP-dependent synthetase/ligase" evidence="3">
    <location>
        <begin position="144"/>
        <end position="203"/>
    </location>
</feature>
<dbReference type="Gene3D" id="3.40.50.12780">
    <property type="entry name" value="N-terminal domain of ligase-like"/>
    <property type="match status" value="1"/>
</dbReference>